<feature type="transmembrane region" description="Helical" evidence="6">
    <location>
        <begin position="68"/>
        <end position="86"/>
    </location>
</feature>
<reference evidence="8" key="1">
    <citation type="journal article" date="2014" name="Int. J. Syst. Evol. Microbiol.">
        <title>Complete genome sequence of Corynebacterium casei LMG S-19264T (=DSM 44701T), isolated from a smear-ripened cheese.</title>
        <authorList>
            <consortium name="US DOE Joint Genome Institute (JGI-PGF)"/>
            <person name="Walter F."/>
            <person name="Albersmeier A."/>
            <person name="Kalinowski J."/>
            <person name="Ruckert C."/>
        </authorList>
    </citation>
    <scope>NUCLEOTIDE SEQUENCE</scope>
    <source>
        <strain evidence="8">CGMCC 1.15448</strain>
    </source>
</reference>
<evidence type="ECO:0000313" key="8">
    <source>
        <dbReference type="EMBL" id="GGB19707.1"/>
    </source>
</evidence>
<evidence type="ECO:0000256" key="2">
    <source>
        <dbReference type="ARBA" id="ARBA00022475"/>
    </source>
</evidence>
<dbReference type="InterPro" id="IPR036259">
    <property type="entry name" value="MFS_trans_sf"/>
</dbReference>
<dbReference type="InterPro" id="IPR020846">
    <property type="entry name" value="MFS_dom"/>
</dbReference>
<evidence type="ECO:0000256" key="6">
    <source>
        <dbReference type="SAM" id="Phobius"/>
    </source>
</evidence>
<feature type="transmembrane region" description="Helical" evidence="6">
    <location>
        <begin position="132"/>
        <end position="151"/>
    </location>
</feature>
<dbReference type="PANTHER" id="PTHR43702:SF3">
    <property type="entry name" value="PROTEIN TSGA"/>
    <property type="match status" value="1"/>
</dbReference>
<feature type="transmembrane region" description="Helical" evidence="6">
    <location>
        <begin position="196"/>
        <end position="219"/>
    </location>
</feature>
<keyword evidence="4 6" id="KW-1133">Transmembrane helix</keyword>
<feature type="transmembrane region" description="Helical" evidence="6">
    <location>
        <begin position="292"/>
        <end position="315"/>
    </location>
</feature>
<evidence type="ECO:0000259" key="7">
    <source>
        <dbReference type="PROSITE" id="PS50850"/>
    </source>
</evidence>
<keyword evidence="2" id="KW-1003">Cell membrane</keyword>
<feature type="transmembrane region" description="Helical" evidence="6">
    <location>
        <begin position="7"/>
        <end position="27"/>
    </location>
</feature>
<feature type="domain" description="Major facilitator superfamily (MFS) profile" evidence="7">
    <location>
        <begin position="1"/>
        <end position="373"/>
    </location>
</feature>
<sequence>MRKQLPVFLGFFVMGFVDVVGIATNYAKKDLHLHDSVANLLPLMVFLWFALFSVPTGLLMNRIGRRKTVLWAMVITLLALLVPFLAYNFVVLLAAFALIGIGNTILQVSLNPLLTNVVQPQRLTSALTGGQLIKAIASFLGPVIAGAASFWLGDWRLIFPLFAFVTLLNTLWLWSTPIAEQGHSGRTTSFLDCLRLLSDPLIVQLLIGVIAIVGLDVGFNTTLPKFIMAHSGLPLEKAGLGTSLYFIARTTGSLAGVIILAKARARRVFLATTIIGIFALTGLLLASPLWLILVFIFLLGFSVANVFPILFATALRRAPQRENEVSGLLIMGVSGGAILLPIMGIIGDAKGPAWALGFLLVAWGYLAWVGRRL</sequence>
<proteinExistence type="predicted"/>
<dbReference type="InterPro" id="IPR011701">
    <property type="entry name" value="MFS"/>
</dbReference>
<dbReference type="Proteomes" id="UP000607559">
    <property type="component" value="Unassembled WGS sequence"/>
</dbReference>
<evidence type="ECO:0000313" key="9">
    <source>
        <dbReference type="Proteomes" id="UP000607559"/>
    </source>
</evidence>
<dbReference type="GO" id="GO:0022857">
    <property type="term" value="F:transmembrane transporter activity"/>
    <property type="evidence" value="ECO:0007669"/>
    <property type="project" value="InterPro"/>
</dbReference>
<organism evidence="8 9">
    <name type="scientific">Puia dinghuensis</name>
    <dbReference type="NCBI Taxonomy" id="1792502"/>
    <lineage>
        <taxon>Bacteria</taxon>
        <taxon>Pseudomonadati</taxon>
        <taxon>Bacteroidota</taxon>
        <taxon>Chitinophagia</taxon>
        <taxon>Chitinophagales</taxon>
        <taxon>Chitinophagaceae</taxon>
        <taxon>Puia</taxon>
    </lineage>
</organism>
<gene>
    <name evidence="8" type="ORF">GCM10011511_49300</name>
</gene>
<dbReference type="EMBL" id="BMJC01000005">
    <property type="protein sequence ID" value="GGB19707.1"/>
    <property type="molecule type" value="Genomic_DNA"/>
</dbReference>
<feature type="transmembrane region" description="Helical" evidence="6">
    <location>
        <begin position="327"/>
        <end position="347"/>
    </location>
</feature>
<dbReference type="InterPro" id="IPR050375">
    <property type="entry name" value="MFS_TsgA-like"/>
</dbReference>
<protein>
    <submittedName>
        <fullName evidence="8">MFS transporter</fullName>
    </submittedName>
</protein>
<dbReference type="RefSeq" id="WP_188936790.1">
    <property type="nucleotide sequence ID" value="NZ_BMJC01000005.1"/>
</dbReference>
<accession>A0A8J2UHP6</accession>
<evidence type="ECO:0000256" key="1">
    <source>
        <dbReference type="ARBA" id="ARBA00004429"/>
    </source>
</evidence>
<feature type="transmembrane region" description="Helical" evidence="6">
    <location>
        <begin position="157"/>
        <end position="175"/>
    </location>
</feature>
<dbReference type="AlphaFoldDB" id="A0A8J2UHP6"/>
<evidence type="ECO:0000256" key="4">
    <source>
        <dbReference type="ARBA" id="ARBA00022989"/>
    </source>
</evidence>
<feature type="transmembrane region" description="Helical" evidence="6">
    <location>
        <begin position="353"/>
        <end position="370"/>
    </location>
</feature>
<dbReference type="SUPFAM" id="SSF103473">
    <property type="entry name" value="MFS general substrate transporter"/>
    <property type="match status" value="1"/>
</dbReference>
<dbReference type="PANTHER" id="PTHR43702">
    <property type="entry name" value="L-FUCOSE-PROTON SYMPORTER"/>
    <property type="match status" value="1"/>
</dbReference>
<name>A0A8J2UHP6_9BACT</name>
<reference evidence="8" key="2">
    <citation type="submission" date="2020-09" db="EMBL/GenBank/DDBJ databases">
        <authorList>
            <person name="Sun Q."/>
            <person name="Zhou Y."/>
        </authorList>
    </citation>
    <scope>NUCLEOTIDE SEQUENCE</scope>
    <source>
        <strain evidence="8">CGMCC 1.15448</strain>
    </source>
</reference>
<dbReference type="Gene3D" id="1.20.1250.20">
    <property type="entry name" value="MFS general substrate transporter like domains"/>
    <property type="match status" value="2"/>
</dbReference>
<keyword evidence="9" id="KW-1185">Reference proteome</keyword>
<feature type="transmembrane region" description="Helical" evidence="6">
    <location>
        <begin position="39"/>
        <end position="61"/>
    </location>
</feature>
<dbReference type="GO" id="GO:0005886">
    <property type="term" value="C:plasma membrane"/>
    <property type="evidence" value="ECO:0007669"/>
    <property type="project" value="UniProtKB-SubCell"/>
</dbReference>
<dbReference type="PROSITE" id="PS50850">
    <property type="entry name" value="MFS"/>
    <property type="match status" value="1"/>
</dbReference>
<evidence type="ECO:0000256" key="5">
    <source>
        <dbReference type="ARBA" id="ARBA00023136"/>
    </source>
</evidence>
<comment type="subcellular location">
    <subcellularLocation>
        <location evidence="1">Cell inner membrane</location>
        <topology evidence="1">Multi-pass membrane protein</topology>
    </subcellularLocation>
</comment>
<feature type="transmembrane region" description="Helical" evidence="6">
    <location>
        <begin position="239"/>
        <end position="261"/>
    </location>
</feature>
<keyword evidence="3 6" id="KW-0812">Transmembrane</keyword>
<dbReference type="Pfam" id="PF07690">
    <property type="entry name" value="MFS_1"/>
    <property type="match status" value="1"/>
</dbReference>
<feature type="transmembrane region" description="Helical" evidence="6">
    <location>
        <begin position="92"/>
        <end position="111"/>
    </location>
</feature>
<keyword evidence="5 6" id="KW-0472">Membrane</keyword>
<feature type="transmembrane region" description="Helical" evidence="6">
    <location>
        <begin position="268"/>
        <end position="286"/>
    </location>
</feature>
<comment type="caution">
    <text evidence="8">The sequence shown here is derived from an EMBL/GenBank/DDBJ whole genome shotgun (WGS) entry which is preliminary data.</text>
</comment>
<evidence type="ECO:0000256" key="3">
    <source>
        <dbReference type="ARBA" id="ARBA00022692"/>
    </source>
</evidence>